<organism evidence="1 2">
    <name type="scientific">Persea americana</name>
    <name type="common">Avocado</name>
    <dbReference type="NCBI Taxonomy" id="3435"/>
    <lineage>
        <taxon>Eukaryota</taxon>
        <taxon>Viridiplantae</taxon>
        <taxon>Streptophyta</taxon>
        <taxon>Embryophyta</taxon>
        <taxon>Tracheophyta</taxon>
        <taxon>Spermatophyta</taxon>
        <taxon>Magnoliopsida</taxon>
        <taxon>Magnoliidae</taxon>
        <taxon>Laurales</taxon>
        <taxon>Lauraceae</taxon>
        <taxon>Persea</taxon>
    </lineage>
</organism>
<gene>
    <name evidence="1" type="ORF">MRB53_011682</name>
</gene>
<sequence>MDFGSRLAEFPQHQHHPTPNPLHSDPSYAHFYNAQNHPHHPQSYAPYAFYHPHNPPSNPNPLYDSSGPDTGLRPPGVDSYLPNPYAPHGGYVVAATAAAQYGQPQVAAAGYFHDPNAQQPNWGVVDPSGYAAVVIPPNGMEQMVGVDPNPVVWNNQRIHPLSRGIKMKRTLKKTKVVQSAWCEICKIDCNSQDILNKHKLGKRHMKNLKKLAESKKVVATQPVGITEPRQSTTVKKIPSGDGSNDKKMRRKQILASKPEEDIDTKRRKLVECGTAADSLRICTVCNVVCNSETVFNLHLAGQKHAAKVASALEIIGPMVNPSPNTNTNTNTNPIPVICNDQVSHPMLNGVTEKKKKKKKSMKSEVVQPFICELCKIYCSSQDILNTHNLGKRHQKNLEQFEKLKKAAAAAVTAAVNPEIAAGMNKTPLEDKAKTTIGEAKRKKLASAYKPGEDLETKKQKLLEGGTMADSVKACIVCNVVCNSETVYKYHLAGQKHATLLKKQMQMQTAATSTSASGPKPVSVATATSTVGPPSATAAIMAPTV</sequence>
<evidence type="ECO:0000313" key="1">
    <source>
        <dbReference type="EMBL" id="KAJ8637415.1"/>
    </source>
</evidence>
<name>A0ACC2LVK9_PERAE</name>
<protein>
    <submittedName>
        <fullName evidence="1">Uncharacterized protein</fullName>
    </submittedName>
</protein>
<evidence type="ECO:0000313" key="2">
    <source>
        <dbReference type="Proteomes" id="UP001234297"/>
    </source>
</evidence>
<dbReference type="EMBL" id="CM056811">
    <property type="protein sequence ID" value="KAJ8637415.1"/>
    <property type="molecule type" value="Genomic_DNA"/>
</dbReference>
<keyword evidence="2" id="KW-1185">Reference proteome</keyword>
<proteinExistence type="predicted"/>
<comment type="caution">
    <text evidence="1">The sequence shown here is derived from an EMBL/GenBank/DDBJ whole genome shotgun (WGS) entry which is preliminary data.</text>
</comment>
<accession>A0ACC2LVK9</accession>
<dbReference type="Proteomes" id="UP001234297">
    <property type="component" value="Chromosome 3"/>
</dbReference>
<reference evidence="1 2" key="1">
    <citation type="journal article" date="2022" name="Hortic Res">
        <title>A haplotype resolved chromosomal level avocado genome allows analysis of novel avocado genes.</title>
        <authorList>
            <person name="Nath O."/>
            <person name="Fletcher S.J."/>
            <person name="Hayward A."/>
            <person name="Shaw L.M."/>
            <person name="Masouleh A.K."/>
            <person name="Furtado A."/>
            <person name="Henry R.J."/>
            <person name="Mitter N."/>
        </authorList>
    </citation>
    <scope>NUCLEOTIDE SEQUENCE [LARGE SCALE GENOMIC DNA]</scope>
    <source>
        <strain evidence="2">cv. Hass</strain>
    </source>
</reference>